<dbReference type="eggNOG" id="KOG0017">
    <property type="taxonomic scope" value="Eukaryota"/>
</dbReference>
<evidence type="ECO:0000256" key="6">
    <source>
        <dbReference type="ARBA" id="ARBA00022918"/>
    </source>
</evidence>
<dbReference type="InterPro" id="IPR050951">
    <property type="entry name" value="Retrovirus_Pol_polyprotein"/>
</dbReference>
<keyword evidence="1" id="KW-0808">Transferase</keyword>
<dbReference type="SUPFAM" id="SSF56672">
    <property type="entry name" value="DNA/RNA polymerases"/>
    <property type="match status" value="1"/>
</dbReference>
<evidence type="ECO:0000259" key="7">
    <source>
        <dbReference type="PROSITE" id="PS50994"/>
    </source>
</evidence>
<dbReference type="InterPro" id="IPR036397">
    <property type="entry name" value="RNaseH_sf"/>
</dbReference>
<dbReference type="SUPFAM" id="SSF53098">
    <property type="entry name" value="Ribonuclease H-like"/>
    <property type="match status" value="1"/>
</dbReference>
<proteinExistence type="predicted"/>
<evidence type="ECO:0000313" key="8">
    <source>
        <dbReference type="Proteomes" id="UP000189701"/>
    </source>
</evidence>
<dbReference type="AlphaFoldDB" id="A0A1U7XQY0"/>
<sequence>MCDASDYAMGAVLGQRKDKIMHPIYFARRTLSGAQLNYTMTEKEMLVVVFAFDKFRSYLIGSKVIVYTDHATLRMERAEKKVEVEEIMETFPNEQLLATRLEEAPWNISRRHEMPMNPIQEVEVFDVWGIDFMGPFVNSYGNKHILVAVDYVSKWVEAATLPSNDANGVIGFLRKNIFTRFGTPRAIICNGGTHFCNRAFTKLLENYDVRHKVATSSHPQTRGQWKSRIEK</sequence>
<accession>A0A1U7XQY0</accession>
<dbReference type="InterPro" id="IPR043502">
    <property type="entry name" value="DNA/RNA_pol_sf"/>
</dbReference>
<dbReference type="Pfam" id="PF00665">
    <property type="entry name" value="rve"/>
    <property type="match status" value="1"/>
</dbReference>
<feature type="domain" description="Integrase catalytic" evidence="7">
    <location>
        <begin position="114"/>
        <end position="231"/>
    </location>
</feature>
<keyword evidence="4" id="KW-0255">Endonuclease</keyword>
<dbReference type="InterPro" id="IPR001584">
    <property type="entry name" value="Integrase_cat-core"/>
</dbReference>
<dbReference type="GO" id="GO:0003676">
    <property type="term" value="F:nucleic acid binding"/>
    <property type="evidence" value="ECO:0007669"/>
    <property type="project" value="InterPro"/>
</dbReference>
<dbReference type="GO" id="GO:0016787">
    <property type="term" value="F:hydrolase activity"/>
    <property type="evidence" value="ECO:0007669"/>
    <property type="project" value="UniProtKB-KW"/>
</dbReference>
<dbReference type="OrthoDB" id="1194521at2759"/>
<dbReference type="PROSITE" id="PS50994">
    <property type="entry name" value="INTEGRASE"/>
    <property type="match status" value="1"/>
</dbReference>
<keyword evidence="8" id="KW-1185">Reference proteome</keyword>
<dbReference type="STRING" id="4096.A0A1U7XQY0"/>
<dbReference type="PANTHER" id="PTHR37984:SF5">
    <property type="entry name" value="PROTEIN NYNRIN-LIKE"/>
    <property type="match status" value="1"/>
</dbReference>
<evidence type="ECO:0000256" key="5">
    <source>
        <dbReference type="ARBA" id="ARBA00022801"/>
    </source>
</evidence>
<keyword evidence="5" id="KW-0378">Hydrolase</keyword>
<keyword evidence="6" id="KW-0695">RNA-directed DNA polymerase</keyword>
<dbReference type="PANTHER" id="PTHR37984">
    <property type="entry name" value="PROTEIN CBG26694"/>
    <property type="match status" value="1"/>
</dbReference>
<organism evidence="8 9">
    <name type="scientific">Nicotiana sylvestris</name>
    <name type="common">Wood tobacco</name>
    <name type="synonym">South American tobacco</name>
    <dbReference type="NCBI Taxonomy" id="4096"/>
    <lineage>
        <taxon>Eukaryota</taxon>
        <taxon>Viridiplantae</taxon>
        <taxon>Streptophyta</taxon>
        <taxon>Embryophyta</taxon>
        <taxon>Tracheophyta</taxon>
        <taxon>Spermatophyta</taxon>
        <taxon>Magnoliopsida</taxon>
        <taxon>eudicotyledons</taxon>
        <taxon>Gunneridae</taxon>
        <taxon>Pentapetalae</taxon>
        <taxon>asterids</taxon>
        <taxon>lamiids</taxon>
        <taxon>Solanales</taxon>
        <taxon>Solanaceae</taxon>
        <taxon>Nicotianoideae</taxon>
        <taxon>Nicotianeae</taxon>
        <taxon>Nicotiana</taxon>
    </lineage>
</organism>
<dbReference type="InterPro" id="IPR012337">
    <property type="entry name" value="RNaseH-like_sf"/>
</dbReference>
<evidence type="ECO:0000256" key="2">
    <source>
        <dbReference type="ARBA" id="ARBA00022695"/>
    </source>
</evidence>
<protein>
    <submittedName>
        <fullName evidence="9">Uncharacterized protein LOC104241244</fullName>
    </submittedName>
</protein>
<evidence type="ECO:0000313" key="9">
    <source>
        <dbReference type="RefSeq" id="XP_009794477.1"/>
    </source>
</evidence>
<name>A0A1U7XQY0_NICSY</name>
<evidence type="ECO:0000256" key="4">
    <source>
        <dbReference type="ARBA" id="ARBA00022759"/>
    </source>
</evidence>
<evidence type="ECO:0000256" key="1">
    <source>
        <dbReference type="ARBA" id="ARBA00022679"/>
    </source>
</evidence>
<reference evidence="8" key="1">
    <citation type="journal article" date="2013" name="Genome Biol.">
        <title>Reference genomes and transcriptomes of Nicotiana sylvestris and Nicotiana tomentosiformis.</title>
        <authorList>
            <person name="Sierro N."/>
            <person name="Battey J.N."/>
            <person name="Ouadi S."/>
            <person name="Bovet L."/>
            <person name="Goepfert S."/>
            <person name="Bakaher N."/>
            <person name="Peitsch M.C."/>
            <person name="Ivanov N.V."/>
        </authorList>
    </citation>
    <scope>NUCLEOTIDE SEQUENCE [LARGE SCALE GENOMIC DNA]</scope>
</reference>
<dbReference type="CDD" id="cd09274">
    <property type="entry name" value="RNase_HI_RT_Ty3"/>
    <property type="match status" value="1"/>
</dbReference>
<gene>
    <name evidence="9" type="primary">LOC104241244</name>
</gene>
<reference evidence="9" key="2">
    <citation type="submission" date="2025-08" db="UniProtKB">
        <authorList>
            <consortium name="RefSeq"/>
        </authorList>
    </citation>
    <scope>IDENTIFICATION</scope>
    <source>
        <tissue evidence="9">Leaf</tissue>
    </source>
</reference>
<dbReference type="GO" id="GO:0003964">
    <property type="term" value="F:RNA-directed DNA polymerase activity"/>
    <property type="evidence" value="ECO:0007669"/>
    <property type="project" value="UniProtKB-KW"/>
</dbReference>
<dbReference type="GO" id="GO:0015074">
    <property type="term" value="P:DNA integration"/>
    <property type="evidence" value="ECO:0007669"/>
    <property type="project" value="InterPro"/>
</dbReference>
<dbReference type="RefSeq" id="XP_009794477.1">
    <property type="nucleotide sequence ID" value="XM_009796175.1"/>
</dbReference>
<dbReference type="Gene3D" id="3.30.420.10">
    <property type="entry name" value="Ribonuclease H-like superfamily/Ribonuclease H"/>
    <property type="match status" value="1"/>
</dbReference>
<dbReference type="Proteomes" id="UP000189701">
    <property type="component" value="Unplaced"/>
</dbReference>
<evidence type="ECO:0000256" key="3">
    <source>
        <dbReference type="ARBA" id="ARBA00022722"/>
    </source>
</evidence>
<dbReference type="FunFam" id="3.10.20.370:FF:000001">
    <property type="entry name" value="Retrovirus-related Pol polyprotein from transposon 17.6-like protein"/>
    <property type="match status" value="1"/>
</dbReference>
<dbReference type="GO" id="GO:0004519">
    <property type="term" value="F:endonuclease activity"/>
    <property type="evidence" value="ECO:0007669"/>
    <property type="project" value="UniProtKB-KW"/>
</dbReference>
<keyword evidence="3" id="KW-0540">Nuclease</keyword>
<dbReference type="Pfam" id="PF17917">
    <property type="entry name" value="RT_RNaseH"/>
    <property type="match status" value="1"/>
</dbReference>
<dbReference type="InterPro" id="IPR041373">
    <property type="entry name" value="RT_RNaseH"/>
</dbReference>
<keyword evidence="2" id="KW-0548">Nucleotidyltransferase</keyword>